<comment type="similarity">
    <text evidence="2 6">Belongs to the BI1 family.</text>
</comment>
<dbReference type="Pfam" id="PF01027">
    <property type="entry name" value="Bax1-I"/>
    <property type="match status" value="1"/>
</dbReference>
<evidence type="ECO:0000256" key="2">
    <source>
        <dbReference type="ARBA" id="ARBA00010350"/>
    </source>
</evidence>
<dbReference type="InterPro" id="IPR006214">
    <property type="entry name" value="Bax_inhibitor_1-related"/>
</dbReference>
<dbReference type="PANTHER" id="PTHR23291">
    <property type="entry name" value="BAX INHIBITOR-RELATED"/>
    <property type="match status" value="1"/>
</dbReference>
<evidence type="ECO:0000313" key="8">
    <source>
        <dbReference type="Proteomes" id="UP000316921"/>
    </source>
</evidence>
<dbReference type="PANTHER" id="PTHR23291:SF50">
    <property type="entry name" value="PROTEIN LIFEGUARD 4"/>
    <property type="match status" value="1"/>
</dbReference>
<dbReference type="AlphaFoldDB" id="A0A518BGH3"/>
<gene>
    <name evidence="7" type="ORF">Pla133_11370</name>
</gene>
<feature type="transmembrane region" description="Helical" evidence="6">
    <location>
        <begin position="172"/>
        <end position="191"/>
    </location>
</feature>
<evidence type="ECO:0000256" key="5">
    <source>
        <dbReference type="ARBA" id="ARBA00023136"/>
    </source>
</evidence>
<feature type="transmembrane region" description="Helical" evidence="6">
    <location>
        <begin position="146"/>
        <end position="165"/>
    </location>
</feature>
<evidence type="ECO:0000256" key="1">
    <source>
        <dbReference type="ARBA" id="ARBA00004141"/>
    </source>
</evidence>
<feature type="transmembrane region" description="Helical" evidence="6">
    <location>
        <begin position="29"/>
        <end position="47"/>
    </location>
</feature>
<feature type="transmembrane region" description="Helical" evidence="6">
    <location>
        <begin position="59"/>
        <end position="78"/>
    </location>
</feature>
<dbReference type="GO" id="GO:0005886">
    <property type="term" value="C:plasma membrane"/>
    <property type="evidence" value="ECO:0007669"/>
    <property type="project" value="TreeGrafter"/>
</dbReference>
<dbReference type="EMBL" id="CP036287">
    <property type="protein sequence ID" value="QDU66071.1"/>
    <property type="molecule type" value="Genomic_DNA"/>
</dbReference>
<dbReference type="RefSeq" id="WP_145063292.1">
    <property type="nucleotide sequence ID" value="NZ_CP036287.1"/>
</dbReference>
<name>A0A518BGH3_9BACT</name>
<evidence type="ECO:0000256" key="4">
    <source>
        <dbReference type="ARBA" id="ARBA00022989"/>
    </source>
</evidence>
<protein>
    <submittedName>
        <fullName evidence="7">Inhibitor of apoptosis-promoting Bax1</fullName>
    </submittedName>
</protein>
<sequence>MSDAYVSTFDRPIIEQSEQVRARFIVRTYGHLFGAIAAFVLIEVGLFQSGMARQIAEAMLGTSWLLVLGAFMVVSWLASRFAGTSNSMPVQYAALGGFVLAEALIFVPLLYIADATAPGVIASAAVVTLAGFGGLTTIVFWTRKDFSFMGAAIKFAMVGALLAILGGALFGFHLGTWFSVGMVVVAGMAILHDTSNVLHHFPANRHVAASLQLFASVALMFWYVLRLFMSSRD</sequence>
<evidence type="ECO:0000256" key="6">
    <source>
        <dbReference type="RuleBase" id="RU004379"/>
    </source>
</evidence>
<feature type="transmembrane region" description="Helical" evidence="6">
    <location>
        <begin position="120"/>
        <end position="140"/>
    </location>
</feature>
<feature type="transmembrane region" description="Helical" evidence="6">
    <location>
        <begin position="90"/>
        <end position="113"/>
    </location>
</feature>
<evidence type="ECO:0000256" key="3">
    <source>
        <dbReference type="ARBA" id="ARBA00022692"/>
    </source>
</evidence>
<keyword evidence="4 6" id="KW-1133">Transmembrane helix</keyword>
<keyword evidence="8" id="KW-1185">Reference proteome</keyword>
<proteinExistence type="inferred from homology"/>
<reference evidence="7 8" key="1">
    <citation type="submission" date="2019-02" db="EMBL/GenBank/DDBJ databases">
        <title>Deep-cultivation of Planctomycetes and their phenomic and genomic characterization uncovers novel biology.</title>
        <authorList>
            <person name="Wiegand S."/>
            <person name="Jogler M."/>
            <person name="Boedeker C."/>
            <person name="Pinto D."/>
            <person name="Vollmers J."/>
            <person name="Rivas-Marin E."/>
            <person name="Kohn T."/>
            <person name="Peeters S.H."/>
            <person name="Heuer A."/>
            <person name="Rast P."/>
            <person name="Oberbeckmann S."/>
            <person name="Bunk B."/>
            <person name="Jeske O."/>
            <person name="Meyerdierks A."/>
            <person name="Storesund J.E."/>
            <person name="Kallscheuer N."/>
            <person name="Luecker S."/>
            <person name="Lage O.M."/>
            <person name="Pohl T."/>
            <person name="Merkel B.J."/>
            <person name="Hornburger P."/>
            <person name="Mueller R.-W."/>
            <person name="Bruemmer F."/>
            <person name="Labrenz M."/>
            <person name="Spormann A.M."/>
            <person name="Op den Camp H."/>
            <person name="Overmann J."/>
            <person name="Amann R."/>
            <person name="Jetten M.S.M."/>
            <person name="Mascher T."/>
            <person name="Medema M.H."/>
            <person name="Devos D.P."/>
            <person name="Kaster A.-K."/>
            <person name="Ovreas L."/>
            <person name="Rohde M."/>
            <person name="Galperin M.Y."/>
            <person name="Jogler C."/>
        </authorList>
    </citation>
    <scope>NUCLEOTIDE SEQUENCE [LARGE SCALE GENOMIC DNA]</scope>
    <source>
        <strain evidence="7 8">Pla133</strain>
    </source>
</reference>
<keyword evidence="5 6" id="KW-0472">Membrane</keyword>
<organism evidence="7 8">
    <name type="scientific">Engelhardtia mirabilis</name>
    <dbReference type="NCBI Taxonomy" id="2528011"/>
    <lineage>
        <taxon>Bacteria</taxon>
        <taxon>Pseudomonadati</taxon>
        <taxon>Planctomycetota</taxon>
        <taxon>Planctomycetia</taxon>
        <taxon>Planctomycetia incertae sedis</taxon>
        <taxon>Engelhardtia</taxon>
    </lineage>
</organism>
<keyword evidence="3 6" id="KW-0812">Transmembrane</keyword>
<dbReference type="Proteomes" id="UP000316921">
    <property type="component" value="Chromosome"/>
</dbReference>
<feature type="transmembrane region" description="Helical" evidence="6">
    <location>
        <begin position="211"/>
        <end position="229"/>
    </location>
</feature>
<accession>A0A518BGH3</accession>
<evidence type="ECO:0000313" key="7">
    <source>
        <dbReference type="EMBL" id="QDU66071.1"/>
    </source>
</evidence>
<dbReference type="KEGG" id="pbap:Pla133_11370"/>
<comment type="subcellular location">
    <subcellularLocation>
        <location evidence="1">Membrane</location>
        <topology evidence="1">Multi-pass membrane protein</topology>
    </subcellularLocation>
</comment>